<feature type="binding site" description="axial binding residue" evidence="8">
    <location>
        <position position="445"/>
    </location>
    <ligand>
        <name>heme</name>
        <dbReference type="ChEBI" id="CHEBI:30413"/>
    </ligand>
    <ligandPart>
        <name>Fe</name>
        <dbReference type="ChEBI" id="CHEBI:18248"/>
    </ligandPart>
</feature>
<evidence type="ECO:0000256" key="4">
    <source>
        <dbReference type="ARBA" id="ARBA00022723"/>
    </source>
</evidence>
<dbReference type="GO" id="GO:0004497">
    <property type="term" value="F:monooxygenase activity"/>
    <property type="evidence" value="ECO:0007669"/>
    <property type="project" value="UniProtKB-KW"/>
</dbReference>
<keyword evidence="5 9" id="KW-0560">Oxidoreductase</keyword>
<dbReference type="GO" id="GO:0020037">
    <property type="term" value="F:heme binding"/>
    <property type="evidence" value="ECO:0007669"/>
    <property type="project" value="InterPro"/>
</dbReference>
<keyword evidence="3 8" id="KW-0349">Heme</keyword>
<dbReference type="PRINTS" id="PR00385">
    <property type="entry name" value="P450"/>
</dbReference>
<name>W8BSJ2_CERCA</name>
<reference evidence="10" key="1">
    <citation type="submission" date="2013-07" db="EMBL/GenBank/DDBJ databases">
        <authorList>
            <person name="Geib S."/>
        </authorList>
    </citation>
    <scope>NUCLEOTIDE SEQUENCE</scope>
</reference>
<protein>
    <submittedName>
        <fullName evidence="10">Putative cytochrome P450 4e1</fullName>
    </submittedName>
</protein>
<comment type="similarity">
    <text evidence="2 9">Belongs to the cytochrome P450 family.</text>
</comment>
<dbReference type="InterPro" id="IPR001128">
    <property type="entry name" value="Cyt_P450"/>
</dbReference>
<dbReference type="PROSITE" id="PS00086">
    <property type="entry name" value="CYTOCHROME_P450"/>
    <property type="match status" value="1"/>
</dbReference>
<keyword evidence="6 8" id="KW-0408">Iron</keyword>
<evidence type="ECO:0000256" key="3">
    <source>
        <dbReference type="ARBA" id="ARBA00022617"/>
    </source>
</evidence>
<dbReference type="PANTHER" id="PTHR24291">
    <property type="entry name" value="CYTOCHROME P450 FAMILY 4"/>
    <property type="match status" value="1"/>
</dbReference>
<evidence type="ECO:0000256" key="7">
    <source>
        <dbReference type="ARBA" id="ARBA00023033"/>
    </source>
</evidence>
<sequence>MLILIVLSTVLASAYIYWTYVKYITGWHLLKKIPGPFTYWVFGNVPQLGLKPEDQMRAICRWAQEYEHDVVRMYGGAQPYIMITNPKAMEQVLSSNVLTYKYDPYRFFYPWLGQGLLTSNGKHWLNHRKMITPSFHFSILQDFLKIMNETTDRFMDLLDGYANKKEMFDFQEIVTRSTIDVICEAAMGTPVNAIQGPTSPIVPAISEICDVMRQRIFSALNRFDFLFVWTEAYQRQEKALAILRTELSNIIDKRRAILQELNREQLKRDDDGKRSKMAFLDNLLTAEVDGMPLTFQDIFEEVSTFVFEGHDTTASAVGFAVYCLSRHPDIQARAFQEQHDIFGNDLRRSPTFQELGEMKYLELVIKETLRLFPSVPFIVRTLLEQTEIGGYQIPVGASIGCSIITLGTNPNIFSEPYLFKPERFKDRNATNPYDYVPFSAGPRNCIGQKFAMMELKVTISKIIRHFNILPAVDGLSTGIHNLGDPNNKITNPYDARLGFFLTLKSVNGLNIRLSRRSY</sequence>
<gene>
    <name evidence="10" type="primary">CP4E1</name>
</gene>
<dbReference type="InterPro" id="IPR036396">
    <property type="entry name" value="Cyt_P450_sf"/>
</dbReference>
<dbReference type="CDD" id="cd20628">
    <property type="entry name" value="CYP4"/>
    <property type="match status" value="1"/>
</dbReference>
<evidence type="ECO:0000313" key="10">
    <source>
        <dbReference type="EMBL" id="JAB99878.1"/>
    </source>
</evidence>
<dbReference type="AlphaFoldDB" id="W8BSJ2"/>
<evidence type="ECO:0000256" key="2">
    <source>
        <dbReference type="ARBA" id="ARBA00010617"/>
    </source>
</evidence>
<dbReference type="Gene3D" id="1.10.630.10">
    <property type="entry name" value="Cytochrome P450"/>
    <property type="match status" value="1"/>
</dbReference>
<dbReference type="GO" id="GO:0005506">
    <property type="term" value="F:iron ion binding"/>
    <property type="evidence" value="ECO:0007669"/>
    <property type="project" value="InterPro"/>
</dbReference>
<evidence type="ECO:0000256" key="1">
    <source>
        <dbReference type="ARBA" id="ARBA00001971"/>
    </source>
</evidence>
<dbReference type="InterPro" id="IPR002401">
    <property type="entry name" value="Cyt_P450_E_grp-I"/>
</dbReference>
<reference evidence="10" key="2">
    <citation type="journal article" date="2014" name="BMC Genomics">
        <title>A genomic perspective to assessing quality of mass-reared SIT flies used in Mediterranean fruit fly (Ceratitis capitata) eradication in California.</title>
        <authorList>
            <person name="Calla B."/>
            <person name="Hall B."/>
            <person name="Hou S."/>
            <person name="Geib S.M."/>
        </authorList>
    </citation>
    <scope>NUCLEOTIDE SEQUENCE</scope>
</reference>
<comment type="cofactor">
    <cofactor evidence="1 8">
        <name>heme</name>
        <dbReference type="ChEBI" id="CHEBI:30413"/>
    </cofactor>
</comment>
<dbReference type="PRINTS" id="PR00463">
    <property type="entry name" value="EP450I"/>
</dbReference>
<dbReference type="InterPro" id="IPR017972">
    <property type="entry name" value="Cyt_P450_CS"/>
</dbReference>
<dbReference type="InterPro" id="IPR050196">
    <property type="entry name" value="Cytochrome_P450_Monoox"/>
</dbReference>
<evidence type="ECO:0000256" key="5">
    <source>
        <dbReference type="ARBA" id="ARBA00023002"/>
    </source>
</evidence>
<dbReference type="EMBL" id="GAMC01006677">
    <property type="protein sequence ID" value="JAB99878.1"/>
    <property type="molecule type" value="mRNA"/>
</dbReference>
<dbReference type="OrthoDB" id="1470350at2759"/>
<proteinExistence type="evidence at transcript level"/>
<dbReference type="PANTHER" id="PTHR24291:SF203">
    <property type="entry name" value="CYTOCHROME P450 4D1-RELATED"/>
    <property type="match status" value="1"/>
</dbReference>
<dbReference type="Pfam" id="PF00067">
    <property type="entry name" value="p450"/>
    <property type="match status" value="1"/>
</dbReference>
<evidence type="ECO:0000256" key="6">
    <source>
        <dbReference type="ARBA" id="ARBA00023004"/>
    </source>
</evidence>
<accession>W8BSJ2</accession>
<evidence type="ECO:0000256" key="8">
    <source>
        <dbReference type="PIRSR" id="PIRSR602401-1"/>
    </source>
</evidence>
<dbReference type="SUPFAM" id="SSF48264">
    <property type="entry name" value="Cytochrome P450"/>
    <property type="match status" value="1"/>
</dbReference>
<evidence type="ECO:0000256" key="9">
    <source>
        <dbReference type="RuleBase" id="RU000461"/>
    </source>
</evidence>
<keyword evidence="4 8" id="KW-0479">Metal-binding</keyword>
<keyword evidence="7 9" id="KW-0503">Monooxygenase</keyword>
<organism evidence="10">
    <name type="scientific">Ceratitis capitata</name>
    <name type="common">Mediterranean fruit fly</name>
    <name type="synonym">Tephritis capitata</name>
    <dbReference type="NCBI Taxonomy" id="7213"/>
    <lineage>
        <taxon>Eukaryota</taxon>
        <taxon>Metazoa</taxon>
        <taxon>Ecdysozoa</taxon>
        <taxon>Arthropoda</taxon>
        <taxon>Hexapoda</taxon>
        <taxon>Insecta</taxon>
        <taxon>Pterygota</taxon>
        <taxon>Neoptera</taxon>
        <taxon>Endopterygota</taxon>
        <taxon>Diptera</taxon>
        <taxon>Brachycera</taxon>
        <taxon>Muscomorpha</taxon>
        <taxon>Tephritoidea</taxon>
        <taxon>Tephritidae</taxon>
        <taxon>Ceratitis</taxon>
        <taxon>Ceratitis</taxon>
    </lineage>
</organism>
<dbReference type="GO" id="GO:0016705">
    <property type="term" value="F:oxidoreductase activity, acting on paired donors, with incorporation or reduction of molecular oxygen"/>
    <property type="evidence" value="ECO:0007669"/>
    <property type="project" value="InterPro"/>
</dbReference>